<name>A0ACC2IMP8_9PLEO</name>
<proteinExistence type="predicted"/>
<reference evidence="1" key="1">
    <citation type="submission" date="2022-11" db="EMBL/GenBank/DDBJ databases">
        <title>Genome Sequence of Boeremia exigua.</title>
        <authorList>
            <person name="Buettner E."/>
        </authorList>
    </citation>
    <scope>NUCLEOTIDE SEQUENCE</scope>
    <source>
        <strain evidence="1">CU02</strain>
    </source>
</reference>
<gene>
    <name evidence="1" type="ORF">OPT61_g2172</name>
</gene>
<evidence type="ECO:0000313" key="2">
    <source>
        <dbReference type="Proteomes" id="UP001153331"/>
    </source>
</evidence>
<dbReference type="Proteomes" id="UP001153331">
    <property type="component" value="Unassembled WGS sequence"/>
</dbReference>
<accession>A0ACC2IMP8</accession>
<organism evidence="1 2">
    <name type="scientific">Boeremia exigua</name>
    <dbReference type="NCBI Taxonomy" id="749465"/>
    <lineage>
        <taxon>Eukaryota</taxon>
        <taxon>Fungi</taxon>
        <taxon>Dikarya</taxon>
        <taxon>Ascomycota</taxon>
        <taxon>Pezizomycotina</taxon>
        <taxon>Dothideomycetes</taxon>
        <taxon>Pleosporomycetidae</taxon>
        <taxon>Pleosporales</taxon>
        <taxon>Pleosporineae</taxon>
        <taxon>Didymellaceae</taxon>
        <taxon>Boeremia</taxon>
    </lineage>
</organism>
<evidence type="ECO:0000313" key="1">
    <source>
        <dbReference type="EMBL" id="KAJ8116398.1"/>
    </source>
</evidence>
<keyword evidence="2" id="KW-1185">Reference proteome</keyword>
<dbReference type="EMBL" id="JAPHNI010000096">
    <property type="protein sequence ID" value="KAJ8116398.1"/>
    <property type="molecule type" value="Genomic_DNA"/>
</dbReference>
<sequence>MRSATKTVLALMILTVASALPTPQLAGEGAAANSIFSSTDNGIGFGIENAEDNLAGLISGTKGGSAGTAPGTGAPPPPPPPHRRQADKIAHGLQALSNAAGTGSSTTTATDALVNLDGALTDGAANAGASIGATEVSTLEGAGNAVPRL</sequence>
<protein>
    <submittedName>
        <fullName evidence="1">Uncharacterized protein</fullName>
    </submittedName>
</protein>
<comment type="caution">
    <text evidence="1">The sequence shown here is derived from an EMBL/GenBank/DDBJ whole genome shotgun (WGS) entry which is preliminary data.</text>
</comment>